<evidence type="ECO:0000313" key="1">
    <source>
        <dbReference type="EMBL" id="ADY76839.1"/>
    </source>
</evidence>
<evidence type="ECO:0000313" key="2">
    <source>
        <dbReference type="Proteomes" id="UP000103309"/>
    </source>
</evidence>
<organismHost>
    <name type="scientific">Homo sapiens</name>
    <name type="common">Human</name>
    <dbReference type="NCBI Taxonomy" id="9606"/>
</organismHost>
<organismHost>
    <name type="scientific">Ovis aries</name>
    <name type="common">Sheep</name>
    <dbReference type="NCBI Taxonomy" id="9940"/>
</organismHost>
<organismHost>
    <name type="scientific">Capra hircus</name>
    <name type="common">Goat</name>
    <dbReference type="NCBI Taxonomy" id="9925"/>
</organismHost>
<name>F1AXD6_ORFV</name>
<accession>F1AXD6</accession>
<proteinExistence type="predicted"/>
<sequence>MLIVQVIATVFMISCKYNRCFIIDIVLLTVRIFHGSRNLSKQLRTKNTPSKSWMINQTQCTTVDIVTVSSYPINNSFFVMLHCFKVNSSVSVEC</sequence>
<organism evidence="1 2">
    <name type="scientific">Orf virus</name>
    <name type="common">ORFV</name>
    <dbReference type="NCBI Taxonomy" id="10258"/>
    <lineage>
        <taxon>Viruses</taxon>
        <taxon>Varidnaviria</taxon>
        <taxon>Bamfordvirae</taxon>
        <taxon>Nucleocytoviricota</taxon>
        <taxon>Pokkesviricetes</taxon>
        <taxon>Chitovirales</taxon>
        <taxon>Poxviridae</taxon>
        <taxon>Chordopoxvirinae</taxon>
        <taxon>Parapoxvirus</taxon>
        <taxon>Parapoxvirus orf</taxon>
    </lineage>
</organism>
<dbReference type="EMBL" id="HM133903">
    <property type="protein sequence ID" value="ADY76839.1"/>
    <property type="molecule type" value="Genomic_DNA"/>
</dbReference>
<protein>
    <submittedName>
        <fullName evidence="1">PP249</fullName>
    </submittedName>
</protein>
<reference evidence="1 2" key="1">
    <citation type="submission" date="2010-04" db="EMBL/GenBank/DDBJ databases">
        <title>Novel immune-modulators identified by a rapid, functional screen of the Parapox virus genome.</title>
        <authorList>
            <person name="McGuire M.J."/>
            <person name="Sykes K.F."/>
            <person name="Johnston S.A."/>
        </authorList>
    </citation>
    <scope>NUCLEOTIDE SEQUENCE [LARGE SCALE GENOMIC DNA]</scope>
    <source>
        <strain evidence="1">D1701</strain>
    </source>
</reference>
<dbReference type="Proteomes" id="UP000103309">
    <property type="component" value="Segment"/>
</dbReference>